<protein>
    <submittedName>
        <fullName evidence="1">WxcM-like, C-terminal</fullName>
    </submittedName>
</protein>
<dbReference type="Proteomes" id="UP000038204">
    <property type="component" value="Unassembled WGS sequence"/>
</dbReference>
<gene>
    <name evidence="1" type="ORF">ERS008667_01487</name>
</gene>
<sequence>MDKVTISLPPGVIITPLKKIFNPKGNLFHLMKATDPGYFDFGEAYITTINTGEIKGWKKHFEMVLNLIVICGEVEFFIYNESLISTYSIVLSRDNYNRLTIPAGYWVAFKGISDDENIVLNIASIEHDSEEAINVSIDSFSLN</sequence>
<reference evidence="1 2" key="1">
    <citation type="submission" date="2015-03" db="EMBL/GenBank/DDBJ databases">
        <authorList>
            <person name="Murphy D."/>
        </authorList>
    </citation>
    <scope>NUCLEOTIDE SEQUENCE [LARGE SCALE GENOMIC DNA]</scope>
    <source>
        <strain evidence="1 2">Y233</strain>
    </source>
</reference>
<name>A0A0T9PRI7_9GAMM</name>
<dbReference type="RefSeq" id="WP_049598837.1">
    <property type="nucleotide sequence ID" value="NZ_CPZI01000017.1"/>
</dbReference>
<dbReference type="InterPro" id="IPR014710">
    <property type="entry name" value="RmlC-like_jellyroll"/>
</dbReference>
<dbReference type="SUPFAM" id="SSF51182">
    <property type="entry name" value="RmlC-like cupins"/>
    <property type="match status" value="1"/>
</dbReference>
<organism evidence="1 2">
    <name type="scientific">Yersinia similis</name>
    <dbReference type="NCBI Taxonomy" id="367190"/>
    <lineage>
        <taxon>Bacteria</taxon>
        <taxon>Pseudomonadati</taxon>
        <taxon>Pseudomonadota</taxon>
        <taxon>Gammaproteobacteria</taxon>
        <taxon>Enterobacterales</taxon>
        <taxon>Yersiniaceae</taxon>
        <taxon>Yersinia</taxon>
    </lineage>
</organism>
<dbReference type="Gene3D" id="2.60.120.10">
    <property type="entry name" value="Jelly Rolls"/>
    <property type="match status" value="1"/>
</dbReference>
<evidence type="ECO:0000313" key="2">
    <source>
        <dbReference type="Proteomes" id="UP000038204"/>
    </source>
</evidence>
<evidence type="ECO:0000313" key="1">
    <source>
        <dbReference type="EMBL" id="CNH77619.1"/>
    </source>
</evidence>
<accession>A0A0T9PRI7</accession>
<dbReference type="AlphaFoldDB" id="A0A0T9PRI7"/>
<dbReference type="InterPro" id="IPR011051">
    <property type="entry name" value="RmlC_Cupin_sf"/>
</dbReference>
<dbReference type="EMBL" id="CQBK01000009">
    <property type="protein sequence ID" value="CNH77619.1"/>
    <property type="molecule type" value="Genomic_DNA"/>
</dbReference>
<proteinExistence type="predicted"/>